<keyword evidence="3" id="KW-1185">Reference proteome</keyword>
<comment type="function">
    <text evidence="1">Required for O(2)-independent ubiquinone (coenzyme Q) biosynthesis. Together with UbiU, is essential for the C6-hydroxylation reaction in the oxygen-independent ubiquinone biosynthesis pathway.</text>
</comment>
<dbReference type="Proteomes" id="UP000286947">
    <property type="component" value="Unassembled WGS sequence"/>
</dbReference>
<comment type="similarity">
    <text evidence="1">Belongs to the peptidase U32 family. UbiV subfamily.</text>
</comment>
<dbReference type="PANTHER" id="PTHR30217:SF11">
    <property type="entry name" value="UBIQUINONE BIOSYNTHESIS PROTEIN UBIV"/>
    <property type="match status" value="1"/>
</dbReference>
<dbReference type="AlphaFoldDB" id="A0A433SA20"/>
<feature type="binding site" evidence="1">
    <location>
        <position position="199"/>
    </location>
    <ligand>
        <name>[4Fe-4S] cluster</name>
        <dbReference type="ChEBI" id="CHEBI:49883"/>
    </ligand>
</feature>
<dbReference type="Pfam" id="PF01136">
    <property type="entry name" value="Peptidase_U32"/>
    <property type="match status" value="1"/>
</dbReference>
<keyword evidence="1" id="KW-0479">Metal-binding</keyword>
<dbReference type="HAMAP" id="MF_02233">
    <property type="entry name" value="UbiV"/>
    <property type="match status" value="1"/>
</dbReference>
<organism evidence="2 3">
    <name type="scientific">Saezia sanguinis</name>
    <dbReference type="NCBI Taxonomy" id="1965230"/>
    <lineage>
        <taxon>Bacteria</taxon>
        <taxon>Pseudomonadati</taxon>
        <taxon>Pseudomonadota</taxon>
        <taxon>Betaproteobacteria</taxon>
        <taxon>Burkholderiales</taxon>
        <taxon>Saeziaceae</taxon>
        <taxon>Saezia</taxon>
    </lineage>
</organism>
<dbReference type="GO" id="GO:0051539">
    <property type="term" value="F:4 iron, 4 sulfur cluster binding"/>
    <property type="evidence" value="ECO:0007669"/>
    <property type="project" value="UniProtKB-UniRule"/>
</dbReference>
<gene>
    <name evidence="1" type="primary">ubiV</name>
    <name evidence="2" type="ORF">CUZ56_02887</name>
</gene>
<keyword evidence="1" id="KW-0004">4Fe-4S</keyword>
<dbReference type="EMBL" id="PQSP01000011">
    <property type="protein sequence ID" value="RUS65588.1"/>
    <property type="molecule type" value="Genomic_DNA"/>
</dbReference>
<dbReference type="PANTHER" id="PTHR30217">
    <property type="entry name" value="PEPTIDASE U32 FAMILY"/>
    <property type="match status" value="1"/>
</dbReference>
<dbReference type="GO" id="GO:0006744">
    <property type="term" value="P:ubiquinone biosynthetic process"/>
    <property type="evidence" value="ECO:0007669"/>
    <property type="project" value="UniProtKB-UniRule"/>
</dbReference>
<dbReference type="InterPro" id="IPR051454">
    <property type="entry name" value="RNA/ubiquinone_mod_enzymes"/>
</dbReference>
<dbReference type="GO" id="GO:0046872">
    <property type="term" value="F:metal ion binding"/>
    <property type="evidence" value="ECO:0007669"/>
    <property type="project" value="UniProtKB-KW"/>
</dbReference>
<dbReference type="InterPro" id="IPR043693">
    <property type="entry name" value="UbiV"/>
</dbReference>
<keyword evidence="1" id="KW-0408">Iron</keyword>
<feature type="binding site" evidence="1">
    <location>
        <position position="203"/>
    </location>
    <ligand>
        <name>[4Fe-4S] cluster</name>
        <dbReference type="ChEBI" id="CHEBI:49883"/>
    </ligand>
</feature>
<accession>A0A433SA20</accession>
<dbReference type="InterPro" id="IPR001539">
    <property type="entry name" value="Peptidase_U32"/>
</dbReference>
<feature type="binding site" evidence="1">
    <location>
        <position position="186"/>
    </location>
    <ligand>
        <name>[4Fe-4S] cluster</name>
        <dbReference type="ChEBI" id="CHEBI:49883"/>
    </ligand>
</feature>
<sequence length="314" mass="35287">MNTMDTQSEHQPLQLSLGPLLFFWPKAQVLKFYEEMATLPLDAIYLGEVVCARRYEIRVEDWIDLAKDLSQTGKEIVLSSQVLLESEIDLRRLRKLVEQGTFKLEANDLGAVKLAREHGLPFVAGQTLNIYNEETLQLFQSLGAVRWVPPVEVSAKKLATIIQNRPEVDCEVYGWGLMPLAYSARCFTARHYNLRKDLCEFKCQEHPDALVLNTREGQPFLTINGTQTMSSGCQALLSHQQELTGMGVKMLRLSPQLQHMAEIVRLHYDQLHGKLTPKQATEQLQELAQGALVDGYWRGAAGVAALGESAHANT</sequence>
<keyword evidence="1" id="KW-0831">Ubiquinone biosynthesis</keyword>
<feature type="binding site" evidence="1">
    <location>
        <position position="51"/>
    </location>
    <ligand>
        <name>[4Fe-4S] cluster</name>
        <dbReference type="ChEBI" id="CHEBI:49883"/>
    </ligand>
</feature>
<dbReference type="NCBIfam" id="NF011991">
    <property type="entry name" value="PRK15447.1"/>
    <property type="match status" value="1"/>
</dbReference>
<protein>
    <recommendedName>
        <fullName evidence="1">Ubiquinone biosynthesis protein UbiV</fullName>
    </recommendedName>
</protein>
<dbReference type="UniPathway" id="UPA00232"/>
<evidence type="ECO:0000313" key="2">
    <source>
        <dbReference type="EMBL" id="RUS65588.1"/>
    </source>
</evidence>
<evidence type="ECO:0000313" key="3">
    <source>
        <dbReference type="Proteomes" id="UP000286947"/>
    </source>
</evidence>
<reference evidence="2 3" key="1">
    <citation type="submission" date="2018-01" db="EMBL/GenBank/DDBJ databases">
        <title>Saezia sanguinis gen. nov., sp. nov., in the order Burkholderiales isolated from human blood.</title>
        <authorList>
            <person name="Medina-Pascual M.J."/>
            <person name="Valdezate S."/>
            <person name="Monzon S."/>
            <person name="Cuesta I."/>
            <person name="Carrasco G."/>
            <person name="Villalon P."/>
            <person name="Saez-Nieto J.A."/>
        </authorList>
    </citation>
    <scope>NUCLEOTIDE SEQUENCE [LARGE SCALE GENOMIC DNA]</scope>
    <source>
        <strain evidence="2 3">CNM695-12</strain>
    </source>
</reference>
<evidence type="ECO:0000256" key="1">
    <source>
        <dbReference type="HAMAP-Rule" id="MF_02233"/>
    </source>
</evidence>
<comment type="cofactor">
    <cofactor evidence="1">
        <name>[4Fe-4S] cluster</name>
        <dbReference type="ChEBI" id="CHEBI:49883"/>
    </cofactor>
</comment>
<comment type="subunit">
    <text evidence="1">Forms a heterodimer with UbiU.</text>
</comment>
<dbReference type="RefSeq" id="WP_239442548.1">
    <property type="nucleotide sequence ID" value="NZ_PQSP01000011.1"/>
</dbReference>
<comment type="caution">
    <text evidence="2">The sequence shown here is derived from an EMBL/GenBank/DDBJ whole genome shotgun (WGS) entry which is preliminary data.</text>
</comment>
<name>A0A433SA20_9BURK</name>
<proteinExistence type="inferred from homology"/>
<comment type="pathway">
    <text evidence="1">Cofactor biosynthesis; ubiquinone biosynthesis.</text>
</comment>
<keyword evidence="1" id="KW-0411">Iron-sulfur</keyword>